<dbReference type="Proteomes" id="UP000827260">
    <property type="component" value="Segment"/>
</dbReference>
<accession>A0AAE8XYC1</accession>
<keyword evidence="3" id="KW-1185">Reference proteome</keyword>
<dbReference type="Pfam" id="PF06074">
    <property type="entry name" value="Portal_Mu"/>
    <property type="match status" value="1"/>
</dbReference>
<organism evidence="2 3">
    <name type="scientific">Halorubrum tailed virus 27</name>
    <dbReference type="NCBI Taxonomy" id="2878008"/>
    <lineage>
        <taxon>Viruses</taxon>
        <taxon>Duplodnaviria</taxon>
        <taxon>Heunggongvirae</taxon>
        <taxon>Uroviricota</taxon>
        <taxon>Caudoviricetes</taxon>
        <taxon>Thumleimavirales</taxon>
        <taxon>Hafunaviridae</taxon>
        <taxon>Minorvirus</taxon>
        <taxon>Minorvirus thailandense</taxon>
        <taxon>Minorvirus HRTV27</taxon>
    </lineage>
</organism>
<name>A0AAE8XYC1_9CAUD</name>
<feature type="region of interest" description="Disordered" evidence="1">
    <location>
        <begin position="37"/>
        <end position="60"/>
    </location>
</feature>
<reference evidence="2" key="1">
    <citation type="submission" date="2021-05" db="EMBL/GenBank/DDBJ databases">
        <title>Diversity, taxonomy and evolution of archaeal viruses of the class Caudoviricetes.</title>
        <authorList>
            <person name="Liu Y."/>
            <person name="Demina T.A."/>
            <person name="Roux S."/>
            <person name="Aiewsakun P."/>
            <person name="Kazlauskas D."/>
            <person name="Simmonds P."/>
            <person name="Prangishvili D."/>
            <person name="Oksanen H.M."/>
            <person name="Krupovic M."/>
        </authorList>
    </citation>
    <scope>NUCLEOTIDE SEQUENCE</scope>
    <source>
        <strain evidence="2">HRTV-27/27</strain>
    </source>
</reference>
<evidence type="ECO:0000256" key="1">
    <source>
        <dbReference type="SAM" id="MobiDB-lite"/>
    </source>
</evidence>
<proteinExistence type="predicted"/>
<dbReference type="EMBL" id="MZ334522">
    <property type="protein sequence ID" value="UBF22700.1"/>
    <property type="molecule type" value="Genomic_DNA"/>
</dbReference>
<feature type="region of interest" description="Disordered" evidence="1">
    <location>
        <begin position="434"/>
        <end position="488"/>
    </location>
</feature>
<sequence>MEVTPKNSLSVEDAIFESARAGQLDLDDEQVANFSLDSPKAVLRRNQGASGTPRPEEPPQNRIDQFRAIRRTDPHVSEMVNTVVDYITGVGFNVAPANIPETEEGQTPEEVAAFKLLIERSDFKPVLDQWVDTALTDGTGFLEVVVEDEVFKPKVLPTKLVSVLTDEFGKITGYELDAPGTAEPIEFAPDEIAILRFFPIPGQSFGRSIIEPIQEVADMLRDMEIDYARFIETKAYPPVIWKLGDEDRYYSETQLSDWLDTMEDIQPESMIAVNHDVDHDVVGTTSTTSSSGAMSLEPVFKHLLHRIHAGVGVPPFLTGMDTDINRNTSVAVMPKFDRRIQRFRETLRHTIRYQVFVSILAGDGEVEDYRSLPPEFEFGEHSSEEERLETAEAIRMFQSGFLTRKAAAERMGIDPEMELPDEDELSEIVDLLGELAGRGDEIQNPNGGRPTEDGTGQPSSSGAAKGRQNPERATGDGNSRPQRDVTDE</sequence>
<dbReference type="InterPro" id="IPR009279">
    <property type="entry name" value="Portal_Mu"/>
</dbReference>
<gene>
    <name evidence="2" type="ORF">HRTV-27_gp7</name>
</gene>
<evidence type="ECO:0000313" key="2">
    <source>
        <dbReference type="EMBL" id="UBF22700.1"/>
    </source>
</evidence>
<evidence type="ECO:0000313" key="3">
    <source>
        <dbReference type="Proteomes" id="UP000827260"/>
    </source>
</evidence>
<protein>
    <submittedName>
        <fullName evidence="2">Portal protein</fullName>
    </submittedName>
</protein>